<dbReference type="InterPro" id="IPR001263">
    <property type="entry name" value="PI3K_accessory_dom"/>
</dbReference>
<dbReference type="PROSITE" id="PS50290">
    <property type="entry name" value="PI3_4_KINASE_3"/>
    <property type="match status" value="1"/>
</dbReference>
<dbReference type="GO" id="GO:0005524">
    <property type="term" value="F:ATP binding"/>
    <property type="evidence" value="ECO:0007669"/>
    <property type="project" value="UniProtKB-KW"/>
</dbReference>
<dbReference type="SUPFAM" id="SSF48371">
    <property type="entry name" value="ARM repeat"/>
    <property type="match status" value="1"/>
</dbReference>
<evidence type="ECO:0000259" key="9">
    <source>
        <dbReference type="PROSITE" id="PS51545"/>
    </source>
</evidence>
<dbReference type="Pfam" id="PF00454">
    <property type="entry name" value="PI3_PI4_kinase"/>
    <property type="match status" value="1"/>
</dbReference>
<evidence type="ECO:0000256" key="2">
    <source>
        <dbReference type="ARBA" id="ARBA00006209"/>
    </source>
</evidence>
<proteinExistence type="inferred from homology"/>
<evidence type="ECO:0000256" key="5">
    <source>
        <dbReference type="ARBA" id="ARBA00022741"/>
    </source>
</evidence>
<dbReference type="FunFam" id="3.30.1010.10:FF:000014">
    <property type="entry name" value="Phosphatidylinositol 4-kinase STT4"/>
    <property type="match status" value="1"/>
</dbReference>
<dbReference type="FunFam" id="1.25.40.70:FF:000011">
    <property type="entry name" value="Phosphatidylinositol 4-kinase alpha"/>
    <property type="match status" value="1"/>
</dbReference>
<keyword evidence="4" id="KW-0808">Transferase</keyword>
<dbReference type="InterPro" id="IPR045495">
    <property type="entry name" value="PI4K_N"/>
</dbReference>
<evidence type="ECO:0000259" key="8">
    <source>
        <dbReference type="PROSITE" id="PS50290"/>
    </source>
</evidence>
<dbReference type="InterPro" id="IPR011009">
    <property type="entry name" value="Kinase-like_dom_sf"/>
</dbReference>
<dbReference type="Gene3D" id="1.10.1070.11">
    <property type="entry name" value="Phosphatidylinositol 3-/4-kinase, catalytic domain"/>
    <property type="match status" value="1"/>
</dbReference>
<dbReference type="PANTHER" id="PTHR10048">
    <property type="entry name" value="PHOSPHATIDYLINOSITOL KINASE"/>
    <property type="match status" value="1"/>
</dbReference>
<protein>
    <recommendedName>
        <fullName evidence="3">1-phosphatidylinositol 4-kinase</fullName>
        <ecNumber evidence="3">2.7.1.67</ecNumber>
    </recommendedName>
</protein>
<feature type="domain" description="PIK helical" evidence="9">
    <location>
        <begin position="1472"/>
        <end position="1646"/>
    </location>
</feature>
<dbReference type="PROSITE" id="PS51545">
    <property type="entry name" value="PIK_HELICAL"/>
    <property type="match status" value="1"/>
</dbReference>
<dbReference type="PROSITE" id="PS00915">
    <property type="entry name" value="PI3_4_KINASE_1"/>
    <property type="match status" value="1"/>
</dbReference>
<keyword evidence="6" id="KW-0418">Kinase</keyword>
<dbReference type="Gene3D" id="1.25.40.70">
    <property type="entry name" value="Phosphatidylinositol 3-kinase, accessory domain (PIK)"/>
    <property type="match status" value="1"/>
</dbReference>
<dbReference type="InterPro" id="IPR036940">
    <property type="entry name" value="PI3/4_kinase_cat_sf"/>
</dbReference>
<dbReference type="SUPFAM" id="SSF56112">
    <property type="entry name" value="Protein kinase-like (PK-like)"/>
    <property type="match status" value="1"/>
</dbReference>
<dbReference type="FunFam" id="1.10.1070.11:FF:000012">
    <property type="entry name" value="Phosphatidylinositol 4-kinase alpha 1"/>
    <property type="match status" value="1"/>
</dbReference>
<dbReference type="GO" id="GO:0046854">
    <property type="term" value="P:phosphatidylinositol phosphate biosynthetic process"/>
    <property type="evidence" value="ECO:0007669"/>
    <property type="project" value="InterPro"/>
</dbReference>
<dbReference type="InterPro" id="IPR015433">
    <property type="entry name" value="PI3/4_kinase"/>
</dbReference>
<dbReference type="InterPro" id="IPR042236">
    <property type="entry name" value="PI3K_accessory_sf"/>
</dbReference>
<keyword evidence="5" id="KW-0547">Nucleotide-binding</keyword>
<reference evidence="10 11" key="1">
    <citation type="journal article" date="2018" name="New Phytol.">
        <title>Phylogenomics of Endogonaceae and evolution of mycorrhizas within Mucoromycota.</title>
        <authorList>
            <person name="Chang Y."/>
            <person name="Desiro A."/>
            <person name="Na H."/>
            <person name="Sandor L."/>
            <person name="Lipzen A."/>
            <person name="Clum A."/>
            <person name="Barry K."/>
            <person name="Grigoriev I.V."/>
            <person name="Martin F.M."/>
            <person name="Stajich J.E."/>
            <person name="Smith M.E."/>
            <person name="Bonito G."/>
            <person name="Spatafora J.W."/>
        </authorList>
    </citation>
    <scope>NUCLEOTIDE SEQUENCE [LARGE SCALE GENOMIC DNA]</scope>
    <source>
        <strain evidence="10 11">AD002</strain>
    </source>
</reference>
<organism evidence="10 11">
    <name type="scientific">Jimgerdemannia flammicorona</name>
    <dbReference type="NCBI Taxonomy" id="994334"/>
    <lineage>
        <taxon>Eukaryota</taxon>
        <taxon>Fungi</taxon>
        <taxon>Fungi incertae sedis</taxon>
        <taxon>Mucoromycota</taxon>
        <taxon>Mucoromycotina</taxon>
        <taxon>Endogonomycetes</taxon>
        <taxon>Endogonales</taxon>
        <taxon>Endogonaceae</taxon>
        <taxon>Jimgerdemannia</taxon>
    </lineage>
</organism>
<dbReference type="SMART" id="SM00145">
    <property type="entry name" value="PI3Ka"/>
    <property type="match status" value="1"/>
</dbReference>
<dbReference type="Proteomes" id="UP000274822">
    <property type="component" value="Unassembled WGS sequence"/>
</dbReference>
<dbReference type="InterPro" id="IPR000403">
    <property type="entry name" value="PI3/4_kinase_cat_dom"/>
</dbReference>
<name>A0A433QN82_9FUNG</name>
<evidence type="ECO:0000256" key="3">
    <source>
        <dbReference type="ARBA" id="ARBA00012169"/>
    </source>
</evidence>
<dbReference type="PANTHER" id="PTHR10048:SF15">
    <property type="entry name" value="PHOSPHATIDYLINOSITOL 4-KINASE ALPHA"/>
    <property type="match status" value="1"/>
</dbReference>
<sequence>MDSLEVDLHALILDRLSEAMASCESSRTSSTEWQRLVARCPQLPELEDGSSPSDPANWKKKPDCIGDLTKRHQQSLTALVIYATDASPELQDELTPKLLAYLRCLPLFKYDENLTMWKGWNLFGPAPQDILTYDLIVGLLKIAAKNAKYESTINVALWGYAENLTAYLKCDDYEYTCTFILPSLNGLFRGLQDSPYIWQPSQLNYLIRNMQPLLHNETLSHVRKAVSTCLKATEHSAYSRLILAKYWEDGPLSNNKIIFDMMILLRNALARVVVNRNIPTSPPSSAPISNGDSLNHRVSTEHTPNGNMHSSESINARDLMRVEFCEAWGVHNPSSDKTQPLPFADAEREQLARGLRALYVMSLAYYTDIKGFSEQSVVDGKKLSPDAYWKDIMGASLQVAALCSVYLHEVDDVLSGRVTDALFDAPVTADVHVQMSSLDVATILAISFGHMNSNMINTIRRFLTTPSPIFDLVVLCPGNLTIQQYAVKRLTQCIQLALFATVSPQVRPSAQIPEIATSTLYSFLNHISLIFRDTVPNGTEAISYPESRNSIDSLATTADTSTRTLNDDQKLQVCVNAIVAIAGVACHLRDDKVTAAAYSMLILRRRSLSPAISASLLAKLVDLALIAPQNIFADIVSLFANISKEPVTTENKMISSAVLSSQLALAQRINVRPELYAGYLQNLLNLFVEKGNTIQRTVTQLGKMQVSSLAAELGILLPVLRALLSHRDFHPQLSPSEEAVSLFRNAWFHCILYGFVSESMWVREWHESIMVLAKKTPPLVLESATNYLDSDLEYNSVLRRGLPDQDVATLRQNLTNYLPNLSEIKSATFAQLVFLLSIYHIETMRSRMGSCTAVLQYFMNQGVNNSSLVGCIEAIADKVNSMFIIDATAKATTHAVDDDMKKQLRQLLILCCHRLKKVHSLAIKYTSRVINDFPHLLCDKQILTLLLELAQLLWLSCDAEYRDEYCPVYEFTSPKVGVTLEIGDSYTYRKDICAVFYESSKKWLLLAVNRAPMELNGLLQDYLAEFDQFQSAMPPDTVHMGRSLALEVGRAVTWTEPTIEFAPKVYTIAIDNSSEFVNAFTSRRHYRGEITGMEMYKHLNLSLQDDPGTLSPSKTMERNLRDQLPTVKKQLSAIMEDIRKHVFVTADRLNHTLYRAAALLIALPNVDEQLIRFIVWIPVQVFTPESLKIATAVWIWIVVEKPTAEKRLMVEMSGAWSWAQRHRKGLFSPALNPKHPFEAKMTYTPSDKAIRDKNLKLAAYLFSPHVTWIHFLSSRFHSIRYRSRHLVDLFLRLLQSAFDSAAHMSTHPLARESRFQLLLLGLKVLKGNRMEALIEYKFRSTLYHASFDWFSQSPKWYYGAKKTAILAEYKLLTDFYAAVNADQASLDIMLTCSPGKASNSTIASGLYLFVADHTKDDILKQHRINKKLLQLFLESELARMAVWSNPMNTPGHGNSANVVNNVEKLLFTDDSWKDMVRNAWDISPLLAIRMASRFTQPVVQNELQKLISCHTADVLGIPEALVLLLGDRLARNTSLDLKYLPYWAAVPPITAASYFSPSYGNHPLLLQYAMRSLEYFPVDTVFFYVPQIVQALRHDELGYVERYIMEAGQSSQLFAHQIIWNMKANFFVDADKECLKPDILKPTLERIIGNLVSSFTGQDKAFYEREFKFFTEITSISGKLKDYIKLGQTEKKPAQKKRLDEELAKIEVEVGVYLPSNPEGKVVDINRKNGRALQSHAKAPFMASFLIEKDKSDSDEVRAALIRSGDASLNLLDDEPRKINVWQSAIFKVGDDCRQDVLALQLIAIFKNIFTSVGMDLYVFPYRIVATAPGCGVIDVIPNSISRDQLGREKVNSLYDYFLTRYGGVDSIKFQQARNNFIQSAAAYSVISYLLQIKDRHNGNIMLDDDGHIVHIDFGFILDIAPGGGYFEVSPFKLTTEMVQVMGGSQAVQQYKWFCELVIKAFLASRPYADQITQIVSLMLGSELPCFRPETLKRLRARFQLEKTERAAADFMIDRIKDSFENQRTVIYDYFQKITNGIPF</sequence>
<dbReference type="InterPro" id="IPR018936">
    <property type="entry name" value="PI3/4_kinase_CS"/>
</dbReference>
<feature type="domain" description="PI3K/PI4K catalytic" evidence="8">
    <location>
        <begin position="1756"/>
        <end position="2024"/>
    </location>
</feature>
<dbReference type="EC" id="2.7.1.67" evidence="3"/>
<evidence type="ECO:0000256" key="7">
    <source>
        <dbReference type="ARBA" id="ARBA00022840"/>
    </source>
</evidence>
<evidence type="ECO:0000256" key="4">
    <source>
        <dbReference type="ARBA" id="ARBA00022679"/>
    </source>
</evidence>
<dbReference type="PROSITE" id="PS00916">
    <property type="entry name" value="PI3_4_KINASE_2"/>
    <property type="match status" value="1"/>
</dbReference>
<dbReference type="CDD" id="cd05167">
    <property type="entry name" value="PI4Kc_III_alpha"/>
    <property type="match status" value="1"/>
</dbReference>
<dbReference type="Pfam" id="PF00613">
    <property type="entry name" value="PI3Ka"/>
    <property type="match status" value="1"/>
</dbReference>
<evidence type="ECO:0000313" key="10">
    <source>
        <dbReference type="EMBL" id="RUS31235.1"/>
    </source>
</evidence>
<gene>
    <name evidence="10" type="ORF">BC938DRAFT_478214</name>
</gene>
<dbReference type="GO" id="GO:0048015">
    <property type="term" value="P:phosphatidylinositol-mediated signaling"/>
    <property type="evidence" value="ECO:0007669"/>
    <property type="project" value="TreeGrafter"/>
</dbReference>
<comment type="catalytic activity">
    <reaction evidence="1">
        <text>a 1,2-diacyl-sn-glycero-3-phospho-(1D-myo-inositol) + ATP = a 1,2-diacyl-sn-glycero-3-phospho-(1D-myo-inositol 4-phosphate) + ADP + H(+)</text>
        <dbReference type="Rhea" id="RHEA:19877"/>
        <dbReference type="ChEBI" id="CHEBI:15378"/>
        <dbReference type="ChEBI" id="CHEBI:30616"/>
        <dbReference type="ChEBI" id="CHEBI:57880"/>
        <dbReference type="ChEBI" id="CHEBI:58178"/>
        <dbReference type="ChEBI" id="CHEBI:456216"/>
        <dbReference type="EC" id="2.7.1.67"/>
    </reaction>
</comment>
<dbReference type="GO" id="GO:0004430">
    <property type="term" value="F:1-phosphatidylinositol 4-kinase activity"/>
    <property type="evidence" value="ECO:0007669"/>
    <property type="project" value="UniProtKB-EC"/>
</dbReference>
<accession>A0A433QN82</accession>
<evidence type="ECO:0000256" key="6">
    <source>
        <dbReference type="ARBA" id="ARBA00022777"/>
    </source>
</evidence>
<comment type="caution">
    <text evidence="10">The sequence shown here is derived from an EMBL/GenBank/DDBJ whole genome shotgun (WGS) entry which is preliminary data.</text>
</comment>
<dbReference type="EMBL" id="RBNJ01003149">
    <property type="protein sequence ID" value="RUS31235.1"/>
    <property type="molecule type" value="Genomic_DNA"/>
</dbReference>
<dbReference type="InterPro" id="IPR016024">
    <property type="entry name" value="ARM-type_fold"/>
</dbReference>
<evidence type="ECO:0000256" key="1">
    <source>
        <dbReference type="ARBA" id="ARBA00001686"/>
    </source>
</evidence>
<dbReference type="Pfam" id="PF19274">
    <property type="entry name" value="PI4K_N"/>
    <property type="match status" value="1"/>
</dbReference>
<keyword evidence="11" id="KW-1185">Reference proteome</keyword>
<keyword evidence="7" id="KW-0067">ATP-binding</keyword>
<dbReference type="GO" id="GO:0005886">
    <property type="term" value="C:plasma membrane"/>
    <property type="evidence" value="ECO:0007669"/>
    <property type="project" value="TreeGrafter"/>
</dbReference>
<dbReference type="Gene3D" id="3.30.1010.10">
    <property type="entry name" value="Phosphatidylinositol 3-kinase Catalytic Subunit, Chain A, domain 4"/>
    <property type="match status" value="1"/>
</dbReference>
<dbReference type="SMART" id="SM00146">
    <property type="entry name" value="PI3Kc"/>
    <property type="match status" value="1"/>
</dbReference>
<evidence type="ECO:0000313" key="11">
    <source>
        <dbReference type="Proteomes" id="UP000274822"/>
    </source>
</evidence>
<comment type="similarity">
    <text evidence="2">Belongs to the PI3/PI4-kinase family. Type III PI4K subfamily.</text>
</comment>
<dbReference type="GO" id="GO:0005737">
    <property type="term" value="C:cytoplasm"/>
    <property type="evidence" value="ECO:0007669"/>
    <property type="project" value="TreeGrafter"/>
</dbReference>